<dbReference type="SFLD" id="SFLDS00003">
    <property type="entry name" value="Haloacid_Dehalogenase"/>
    <property type="match status" value="1"/>
</dbReference>
<keyword evidence="9" id="KW-0479">Metal-binding</keyword>
<dbReference type="PROSITE" id="PS00154">
    <property type="entry name" value="ATPASE_E1_E2"/>
    <property type="match status" value="1"/>
</dbReference>
<organism evidence="21 22">
    <name type="scientific">Sulfoacidibacillus ferrooxidans</name>
    <dbReference type="NCBI Taxonomy" id="2005001"/>
    <lineage>
        <taxon>Bacteria</taxon>
        <taxon>Bacillati</taxon>
        <taxon>Bacillota</taxon>
        <taxon>Bacilli</taxon>
        <taxon>Bacillales</taxon>
        <taxon>Alicyclobacillaceae</taxon>
        <taxon>Sulfoacidibacillus</taxon>
    </lineage>
</organism>
<dbReference type="Pfam" id="PF13246">
    <property type="entry name" value="Cation_ATPase"/>
    <property type="match status" value="1"/>
</dbReference>
<keyword evidence="10" id="KW-0547">Nucleotide-binding</keyword>
<dbReference type="InterPro" id="IPR018303">
    <property type="entry name" value="ATPase_P-typ_P_site"/>
</dbReference>
<keyword evidence="11" id="KW-0106">Calcium</keyword>
<evidence type="ECO:0000256" key="12">
    <source>
        <dbReference type="ARBA" id="ARBA00022840"/>
    </source>
</evidence>
<dbReference type="FunFam" id="3.40.50.1000:FF:000028">
    <property type="entry name" value="Calcium-transporting P-type ATPase, putative"/>
    <property type="match status" value="1"/>
</dbReference>
<dbReference type="PRINTS" id="PR00120">
    <property type="entry name" value="HATPASE"/>
</dbReference>
<dbReference type="InterPro" id="IPR023298">
    <property type="entry name" value="ATPase_P-typ_TM_dom_sf"/>
</dbReference>
<dbReference type="Pfam" id="PF00122">
    <property type="entry name" value="E1-E2_ATPase"/>
    <property type="match status" value="1"/>
</dbReference>
<evidence type="ECO:0000313" key="21">
    <source>
        <dbReference type="EMBL" id="MCI0184178.1"/>
    </source>
</evidence>
<comment type="subcellular location">
    <subcellularLocation>
        <location evidence="1">Cell membrane</location>
        <topology evidence="1">Multi-pass membrane protein</topology>
    </subcellularLocation>
</comment>
<dbReference type="GO" id="GO:0005388">
    <property type="term" value="F:P-type calcium transporter activity"/>
    <property type="evidence" value="ECO:0007669"/>
    <property type="project" value="UniProtKB-EC"/>
</dbReference>
<dbReference type="GO" id="GO:0005524">
    <property type="term" value="F:ATP binding"/>
    <property type="evidence" value="ECO:0007669"/>
    <property type="project" value="UniProtKB-KW"/>
</dbReference>
<evidence type="ECO:0000256" key="11">
    <source>
        <dbReference type="ARBA" id="ARBA00022837"/>
    </source>
</evidence>
<dbReference type="InterPro" id="IPR036412">
    <property type="entry name" value="HAD-like_sf"/>
</dbReference>
<evidence type="ECO:0000256" key="1">
    <source>
        <dbReference type="ARBA" id="ARBA00004651"/>
    </source>
</evidence>
<evidence type="ECO:0000256" key="14">
    <source>
        <dbReference type="ARBA" id="ARBA00022967"/>
    </source>
</evidence>
<dbReference type="Gene3D" id="2.70.150.10">
    <property type="entry name" value="Calcium-transporting ATPase, cytoplasmic transduction domain A"/>
    <property type="match status" value="1"/>
</dbReference>
<dbReference type="InterPro" id="IPR005782">
    <property type="entry name" value="P-type_ATPase_IIA"/>
</dbReference>
<feature type="transmembrane region" description="Helical" evidence="19">
    <location>
        <begin position="860"/>
        <end position="879"/>
    </location>
</feature>
<dbReference type="InterPro" id="IPR044492">
    <property type="entry name" value="P_typ_ATPase_HD_dom"/>
</dbReference>
<dbReference type="FunFam" id="1.20.1110.10:FF:000065">
    <property type="entry name" value="Sarcoplasmic/endoplasmic reticulum calcium ATPase 1"/>
    <property type="match status" value="1"/>
</dbReference>
<keyword evidence="5" id="KW-1003">Cell membrane</keyword>
<dbReference type="GO" id="GO:0140352">
    <property type="term" value="P:export from cell"/>
    <property type="evidence" value="ECO:0007669"/>
    <property type="project" value="UniProtKB-ARBA"/>
</dbReference>
<keyword evidence="17 19" id="KW-0472">Membrane</keyword>
<dbReference type="EC" id="7.2.2.10" evidence="3"/>
<keyword evidence="7" id="KW-0109">Calcium transport</keyword>
<dbReference type="Gene3D" id="3.40.1110.10">
    <property type="entry name" value="Calcium-transporting ATPase, cytoplasmic domain N"/>
    <property type="match status" value="1"/>
</dbReference>
<dbReference type="SUPFAM" id="SSF81665">
    <property type="entry name" value="Calcium ATPase, transmembrane domain M"/>
    <property type="match status" value="1"/>
</dbReference>
<dbReference type="Proteomes" id="UP001139263">
    <property type="component" value="Unassembled WGS sequence"/>
</dbReference>
<dbReference type="SMART" id="SM00831">
    <property type="entry name" value="Cation_ATPase_N"/>
    <property type="match status" value="1"/>
</dbReference>
<evidence type="ECO:0000256" key="13">
    <source>
        <dbReference type="ARBA" id="ARBA00022842"/>
    </source>
</evidence>
<feature type="domain" description="Cation-transporting P-type ATPase N-terminal" evidence="20">
    <location>
        <begin position="6"/>
        <end position="79"/>
    </location>
</feature>
<dbReference type="InterPro" id="IPR023299">
    <property type="entry name" value="ATPase_P-typ_cyto_dom_N"/>
</dbReference>
<keyword evidence="13" id="KW-0460">Magnesium</keyword>
<evidence type="ECO:0000256" key="3">
    <source>
        <dbReference type="ARBA" id="ARBA00012790"/>
    </source>
</evidence>
<dbReference type="InterPro" id="IPR023214">
    <property type="entry name" value="HAD_sf"/>
</dbReference>
<dbReference type="Pfam" id="PF00690">
    <property type="entry name" value="Cation_ATPase_N"/>
    <property type="match status" value="1"/>
</dbReference>
<dbReference type="InterPro" id="IPR008250">
    <property type="entry name" value="ATPase_P-typ_transduc_dom_A_sf"/>
</dbReference>
<dbReference type="InterPro" id="IPR006068">
    <property type="entry name" value="ATPase_P-typ_cation-transptr_C"/>
</dbReference>
<dbReference type="GO" id="GO:0046872">
    <property type="term" value="F:metal ion binding"/>
    <property type="evidence" value="ECO:0007669"/>
    <property type="project" value="UniProtKB-KW"/>
</dbReference>
<dbReference type="SUPFAM" id="SSF81660">
    <property type="entry name" value="Metal cation-transporting ATPase, ATP-binding domain N"/>
    <property type="match status" value="1"/>
</dbReference>
<dbReference type="AlphaFoldDB" id="A0A9X2ACI0"/>
<name>A0A9X2ACI0_9BACL</name>
<feature type="transmembrane region" description="Helical" evidence="19">
    <location>
        <begin position="59"/>
        <end position="77"/>
    </location>
</feature>
<accession>A0A9X2ACI0</accession>
<dbReference type="InterPro" id="IPR059000">
    <property type="entry name" value="ATPase_P-type_domA"/>
</dbReference>
<dbReference type="PRINTS" id="PR00119">
    <property type="entry name" value="CATATPASE"/>
</dbReference>
<evidence type="ECO:0000256" key="10">
    <source>
        <dbReference type="ARBA" id="ARBA00022741"/>
    </source>
</evidence>
<sequence>MKHGQLWHTQSWEEVLTTLEASNDGLVDATVEQRRLVYGDNQLQERTRVSLVSTFFDQFRDFMVIVLLIATLISGLLGEFTDAITIIVIIVANAVLGFIQQVRAERSLASLKELTAPTARVLRSGEWREILARELVPGDVIGIEAGDRIPADARILHSEELETVESSLTGESLPVSKHVALVHDPDAPLGDRTNMLYMGTVATRGVAQAVIVATGMATEMGKIADLIQSSEDAMTPLENRLNQLGHVLVYVSVVITIIVVIAGLFHGHEMYEMFLAGVSLAVAAIPEGLPAIVTIALALGVQRMIKRNAIVRKLPAVETLGCATVICSDKTGTLTQNQMTVKEVFIEGRAILVEGDGYDPIGQLVDRGKPLQSFPPSLQRLIDIGITCNNAHLVVENDKQVALGDPTEAALLVLAQKVGRTDAFARVKEFPFDSTRKRMTVVVRHENGMTAFVKGAPDLLLGQCAFVQLGTEVVRLTEQKRQEIVHGLANMAGRAMRTLGFAYRDVKTMPASVEAAERDLVFVGFVGMIDPPRQSVRESIQTCKQAGIRTVMVTGDHQLTAEAIARDLGILPRHGVVMTGVELDRLTDRMLEDQVDDVYVFARVSPLHKLRIVKALQNNGHVVAMTGDGVNDAPAIKASDIGIAMGKSGTDVAKDASALILADDHFATIVAAIEEGRAIYDNIRKFIRYLLSSNVGEIITMFIAMIAGLPLPLLPIQILWVNLVTDGLPAIALGLDAPEEGSMNRPPRSVREGIFARGLGRKIITRGFLIGIMTLLVFYGALSVYHTGLQTAQTMAFATLVIAQLIHVFACHSGDDSRFILHMFENLWLVGAVASSLVMLLIVIYIPSLQVIFHTSRLPLLSWLAIVLAALIPSLALSLRRRSRSIRTVSVRTR</sequence>
<evidence type="ECO:0000256" key="4">
    <source>
        <dbReference type="ARBA" id="ARBA00022448"/>
    </source>
</evidence>
<feature type="transmembrane region" description="Helical" evidence="19">
    <location>
        <begin position="273"/>
        <end position="299"/>
    </location>
</feature>
<dbReference type="InterPro" id="IPR004014">
    <property type="entry name" value="ATPase_P-typ_cation-transptr_N"/>
</dbReference>
<keyword evidence="4" id="KW-0813">Transport</keyword>
<evidence type="ECO:0000256" key="16">
    <source>
        <dbReference type="ARBA" id="ARBA00023065"/>
    </source>
</evidence>
<keyword evidence="6" id="KW-0597">Phosphoprotein</keyword>
<feature type="transmembrane region" description="Helical" evidence="19">
    <location>
        <begin position="826"/>
        <end position="848"/>
    </location>
</feature>
<evidence type="ECO:0000256" key="18">
    <source>
        <dbReference type="ARBA" id="ARBA00048694"/>
    </source>
</evidence>
<evidence type="ECO:0000256" key="15">
    <source>
        <dbReference type="ARBA" id="ARBA00022989"/>
    </source>
</evidence>
<keyword evidence="8 19" id="KW-0812">Transmembrane</keyword>
<dbReference type="SFLD" id="SFLDF00027">
    <property type="entry name" value="p-type_atpase"/>
    <property type="match status" value="1"/>
</dbReference>
<keyword evidence="12" id="KW-0067">ATP-binding</keyword>
<protein>
    <recommendedName>
        <fullName evidence="3">P-type Ca(2+) transporter</fullName>
        <ecNumber evidence="3">7.2.2.10</ecNumber>
    </recommendedName>
</protein>
<dbReference type="GO" id="GO:0005886">
    <property type="term" value="C:plasma membrane"/>
    <property type="evidence" value="ECO:0007669"/>
    <property type="project" value="UniProtKB-SubCell"/>
</dbReference>
<evidence type="ECO:0000256" key="6">
    <source>
        <dbReference type="ARBA" id="ARBA00022553"/>
    </source>
</evidence>
<dbReference type="EMBL" id="JALBUF010000009">
    <property type="protein sequence ID" value="MCI0184178.1"/>
    <property type="molecule type" value="Genomic_DNA"/>
</dbReference>
<dbReference type="SUPFAM" id="SSF56784">
    <property type="entry name" value="HAD-like"/>
    <property type="match status" value="1"/>
</dbReference>
<comment type="caution">
    <text evidence="21">The sequence shown here is derived from an EMBL/GenBank/DDBJ whole genome shotgun (WGS) entry which is preliminary data.</text>
</comment>
<dbReference type="GO" id="GO:0016887">
    <property type="term" value="F:ATP hydrolysis activity"/>
    <property type="evidence" value="ECO:0007669"/>
    <property type="project" value="InterPro"/>
</dbReference>
<evidence type="ECO:0000256" key="8">
    <source>
        <dbReference type="ARBA" id="ARBA00022692"/>
    </source>
</evidence>
<feature type="transmembrane region" description="Helical" evidence="19">
    <location>
        <begin position="763"/>
        <end position="782"/>
    </location>
</feature>
<dbReference type="Gene3D" id="1.20.1110.10">
    <property type="entry name" value="Calcium-transporting ATPase, transmembrane domain"/>
    <property type="match status" value="1"/>
</dbReference>
<keyword evidence="15 19" id="KW-1133">Transmembrane helix</keyword>
<evidence type="ECO:0000256" key="2">
    <source>
        <dbReference type="ARBA" id="ARBA00005675"/>
    </source>
</evidence>
<evidence type="ECO:0000313" key="22">
    <source>
        <dbReference type="Proteomes" id="UP001139263"/>
    </source>
</evidence>
<feature type="transmembrane region" description="Helical" evidence="19">
    <location>
        <begin position="713"/>
        <end position="735"/>
    </location>
</feature>
<feature type="transmembrane region" description="Helical" evidence="19">
    <location>
        <begin position="686"/>
        <end position="707"/>
    </location>
</feature>
<dbReference type="FunFam" id="2.70.150.10:FF:000016">
    <property type="entry name" value="Calcium-transporting P-type ATPase putative"/>
    <property type="match status" value="1"/>
</dbReference>
<evidence type="ECO:0000256" key="17">
    <source>
        <dbReference type="ARBA" id="ARBA00023136"/>
    </source>
</evidence>
<proteinExistence type="inferred from homology"/>
<dbReference type="Gene3D" id="3.40.50.1000">
    <property type="entry name" value="HAD superfamily/HAD-like"/>
    <property type="match status" value="1"/>
</dbReference>
<dbReference type="SUPFAM" id="SSF81653">
    <property type="entry name" value="Calcium ATPase, transduction domain A"/>
    <property type="match status" value="1"/>
</dbReference>
<keyword evidence="14" id="KW-1278">Translocase</keyword>
<dbReference type="NCBIfam" id="TIGR01116">
    <property type="entry name" value="ATPase-IIA1_Ca"/>
    <property type="match status" value="1"/>
</dbReference>
<comment type="similarity">
    <text evidence="2">Belongs to the cation transport ATPase (P-type) (TC 3.A.3) family. Type IIA subfamily.</text>
</comment>
<dbReference type="PANTHER" id="PTHR42861">
    <property type="entry name" value="CALCIUM-TRANSPORTING ATPASE"/>
    <property type="match status" value="1"/>
</dbReference>
<keyword evidence="16" id="KW-0406">Ion transport</keyword>
<dbReference type="NCBIfam" id="TIGR01494">
    <property type="entry name" value="ATPase_P-type"/>
    <property type="match status" value="3"/>
</dbReference>
<dbReference type="Pfam" id="PF00689">
    <property type="entry name" value="Cation_ATPase_C"/>
    <property type="match status" value="1"/>
</dbReference>
<evidence type="ECO:0000259" key="20">
    <source>
        <dbReference type="SMART" id="SM00831"/>
    </source>
</evidence>
<evidence type="ECO:0000256" key="5">
    <source>
        <dbReference type="ARBA" id="ARBA00022475"/>
    </source>
</evidence>
<gene>
    <name evidence="21" type="primary">yloB</name>
    <name evidence="21" type="ORF">MM817_02473</name>
</gene>
<comment type="catalytic activity">
    <reaction evidence="18">
        <text>Ca(2+)(in) + ATP + H2O = Ca(2+)(out) + ADP + phosphate + H(+)</text>
        <dbReference type="Rhea" id="RHEA:18105"/>
        <dbReference type="ChEBI" id="CHEBI:15377"/>
        <dbReference type="ChEBI" id="CHEBI:15378"/>
        <dbReference type="ChEBI" id="CHEBI:29108"/>
        <dbReference type="ChEBI" id="CHEBI:30616"/>
        <dbReference type="ChEBI" id="CHEBI:43474"/>
        <dbReference type="ChEBI" id="CHEBI:456216"/>
        <dbReference type="EC" id="7.2.2.10"/>
    </reaction>
</comment>
<dbReference type="InterPro" id="IPR001757">
    <property type="entry name" value="P_typ_ATPase"/>
</dbReference>
<evidence type="ECO:0000256" key="7">
    <source>
        <dbReference type="ARBA" id="ARBA00022568"/>
    </source>
</evidence>
<keyword evidence="22" id="KW-1185">Reference proteome</keyword>
<dbReference type="SFLD" id="SFLDG00002">
    <property type="entry name" value="C1.7:_P-type_atpase_like"/>
    <property type="match status" value="1"/>
</dbReference>
<reference evidence="21" key="1">
    <citation type="submission" date="2022-03" db="EMBL/GenBank/DDBJ databases">
        <title>Draft Genome Sequence of Firmicute Strain S0AB, a Heterotrophic Iron/Sulfur-Oxidizing Extreme Acidophile.</title>
        <authorList>
            <person name="Vergara E."/>
            <person name="Pakostova E."/>
            <person name="Johnson D.B."/>
            <person name="Holmes D.S."/>
        </authorList>
    </citation>
    <scope>NUCLEOTIDE SEQUENCE</scope>
    <source>
        <strain evidence="21">S0AB</strain>
    </source>
</reference>
<dbReference type="RefSeq" id="WP_241715594.1">
    <property type="nucleotide sequence ID" value="NZ_JALBUF010000009.1"/>
</dbReference>
<evidence type="ECO:0000256" key="9">
    <source>
        <dbReference type="ARBA" id="ARBA00022723"/>
    </source>
</evidence>
<feature type="transmembrane region" description="Helical" evidence="19">
    <location>
        <begin position="794"/>
        <end position="814"/>
    </location>
</feature>
<evidence type="ECO:0000256" key="19">
    <source>
        <dbReference type="SAM" id="Phobius"/>
    </source>
</evidence>
<feature type="transmembrane region" description="Helical" evidence="19">
    <location>
        <begin position="247"/>
        <end position="267"/>
    </location>
</feature>
<dbReference type="FunFam" id="3.40.50.1000:FF:000001">
    <property type="entry name" value="Phospholipid-transporting ATPase IC"/>
    <property type="match status" value="1"/>
</dbReference>